<dbReference type="EMBL" id="PP511325">
    <property type="protein sequence ID" value="XCD03183.1"/>
    <property type="molecule type" value="Genomic_DNA"/>
</dbReference>
<organism evidence="1">
    <name type="scientific">Dulem virus 151</name>
    <dbReference type="NCBI Taxonomy" id="3145628"/>
    <lineage>
        <taxon>Viruses</taxon>
        <taxon>Monodnaviria</taxon>
        <taxon>Sangervirae</taxon>
        <taxon>Phixviricota</taxon>
        <taxon>Malgrandaviricetes</taxon>
        <taxon>Petitvirales</taxon>
        <taxon>Microviridae</taxon>
        <taxon>Microvirus</taxon>
    </lineage>
</organism>
<proteinExistence type="predicted"/>
<name>A0AAU8ATP3_9VIRU</name>
<accession>A0AAU8ATP3</accession>
<reference evidence="1" key="1">
    <citation type="submission" date="2024-03" db="EMBL/GenBank/DDBJ databases">
        <title>Diverse circular DNA viruses in blood, oral, and fecal samples of captive lemurs.</title>
        <authorList>
            <person name="Paietta E.N."/>
            <person name="Kraberger S."/>
            <person name="Lund M.C."/>
            <person name="Custer J.M."/>
            <person name="Vargas K.M."/>
            <person name="Ehmke E.E."/>
            <person name="Yoder A.D."/>
            <person name="Varsani A."/>
        </authorList>
    </citation>
    <scope>NUCLEOTIDE SEQUENCE</scope>
    <source>
        <strain evidence="1">Duke_17_2204</strain>
    </source>
</reference>
<protein>
    <submittedName>
        <fullName evidence="1">DNA pilot protein</fullName>
    </submittedName>
</protein>
<evidence type="ECO:0000313" key="1">
    <source>
        <dbReference type="EMBL" id="XCD03183.1"/>
    </source>
</evidence>
<sequence>MGFWDQVNSIGKEISSLPVYHQDDNGSQLYQLYGPSSSAKKVSSSAAILSGSSDDYFNRYMQFVLDNTEKNNTWSAKQAELQRDWQVQQNKVAMDYNAQEAAKNRDWQQMMSNTAHQREIADLKAAGLNPVLSASGGNGAAVTSGATASGYTSAGAKGDTDTSANSALVGILSSLLSAQVNLENQRLSAQTNLAIADKYNAMSKYAADLSAQTQLSAANIQTVSQQYVAQLQSSTSLSVAEINAQASKVAASIHAAAQKYGYDVSAMTQKEIAAFNAEVNKDLKQMDIDAQFDLKDQFPSTWAGMANRAINNIGDIASDMLGSISAKGISATPPHANLLQQALYNWLKK</sequence>